<accession>A0A1I1YDP9</accession>
<evidence type="ECO:0000256" key="2">
    <source>
        <dbReference type="ARBA" id="ARBA00022723"/>
    </source>
</evidence>
<dbReference type="AlphaFoldDB" id="A0A1I1YDP9"/>
<dbReference type="GO" id="GO:0008237">
    <property type="term" value="F:metallopeptidase activity"/>
    <property type="evidence" value="ECO:0007669"/>
    <property type="project" value="UniProtKB-KW"/>
</dbReference>
<dbReference type="Gene3D" id="3.40.140.10">
    <property type="entry name" value="Cytidine Deaminase, domain 2"/>
    <property type="match status" value="1"/>
</dbReference>
<evidence type="ECO:0000259" key="7">
    <source>
        <dbReference type="Pfam" id="PF14464"/>
    </source>
</evidence>
<organism evidence="8 9">
    <name type="scientific">Dyella marensis</name>
    <dbReference type="NCBI Taxonomy" id="500610"/>
    <lineage>
        <taxon>Bacteria</taxon>
        <taxon>Pseudomonadati</taxon>
        <taxon>Pseudomonadota</taxon>
        <taxon>Gammaproteobacteria</taxon>
        <taxon>Lysobacterales</taxon>
        <taxon>Rhodanobacteraceae</taxon>
        <taxon>Dyella</taxon>
    </lineage>
</organism>
<evidence type="ECO:0000256" key="3">
    <source>
        <dbReference type="ARBA" id="ARBA00022801"/>
    </source>
</evidence>
<gene>
    <name evidence="8" type="ORF">SAMN02799615_00572</name>
</gene>
<dbReference type="InterPro" id="IPR000594">
    <property type="entry name" value="ThiF_NAD_FAD-bd"/>
</dbReference>
<keyword evidence="5" id="KW-0482">Metalloprotease</keyword>
<dbReference type="InterPro" id="IPR032865">
    <property type="entry name" value="Prok-E2_A"/>
</dbReference>
<dbReference type="Pfam" id="PF14457">
    <property type="entry name" value="Prok-E2_A"/>
    <property type="match status" value="1"/>
</dbReference>
<name>A0A1I1YDP9_9GAMM</name>
<evidence type="ECO:0000313" key="8">
    <source>
        <dbReference type="EMBL" id="SFE17108.1"/>
    </source>
</evidence>
<dbReference type="SUPFAM" id="SSF69572">
    <property type="entry name" value="Activating enzymes of the ubiquitin-like proteins"/>
    <property type="match status" value="1"/>
</dbReference>
<dbReference type="Proteomes" id="UP000199477">
    <property type="component" value="Unassembled WGS sequence"/>
</dbReference>
<sequence length="747" mass="80656">MSDAYYSTPGATPIADPQELRIPRAQALVEAVVRDRDAELVALSRADDTGSGAVECIVLDITCDGVPSRDSFGIRYRERLALLVSADEGELPVVLALRKDFPALPHQNRVAPSAPASLCLYFEPPRSVLRAWTPQRFLQRIRWWLEKSARGELHPADQAVESLFFASNHQLVLPWNYEALRAQGATWRITKGDDRDNGGATYFLVAGDRGLSEKVGIPIAITTQPVLSGAVEYDPATLGALADLLKAHGIDLLAELQSPLRSLVNTNGATRPSVSPFTVMLMHFPICRSLESIPERIQRRAFILLTDPLSLGAATGALTELDGRYYTSEVDLRPADPGDAWRALRVCSMEVLSEITPEAARKQSGVTDPGPCGVMVGAGALGSAMLNLWGRSGWGVWSVIDSDYLRPHNLSRHTAFAQHVGHPKAQVVAFLHDAVMQGAGVMTPIVGDANQSPAFDEALKEATTVIDASAGLDYPRRASVMDEWPRHASVYLTPSGNAAVALVEDRSRLQRLRTLEAQYYRALLDQPWGANHLSEAPTFWSGASCRDISVVMPYSQVVVAAATLADRLPDLLASDAASIGVWQRDPQTGGITVHDVPVEVERRFELGGLRVYIDAGLQRQLRAMRNQALPLETGGILLGYYDLNIGELVLVSALPAPVDSQSSKASFERGIAGLKERVEEAAKRTAGIVQYVGEWHSHPPGASADPSGDDLYQLIHLALAMGEEGLPGVQLIVGESDLVISAGGRAA</sequence>
<dbReference type="GO" id="GO:0046872">
    <property type="term" value="F:metal ion binding"/>
    <property type="evidence" value="ECO:0007669"/>
    <property type="project" value="UniProtKB-KW"/>
</dbReference>
<protein>
    <submittedName>
        <fullName evidence="8">Integrative and conjugative element protein, VC0181 family</fullName>
    </submittedName>
</protein>
<keyword evidence="4" id="KW-0862">Zinc</keyword>
<reference evidence="9" key="1">
    <citation type="submission" date="2016-10" db="EMBL/GenBank/DDBJ databases">
        <authorList>
            <person name="Varghese N."/>
            <person name="Submissions S."/>
        </authorList>
    </citation>
    <scope>NUCLEOTIDE SEQUENCE [LARGE SCALE GENOMIC DNA]</scope>
    <source>
        <strain evidence="9">UNC178MFTsu3.1</strain>
    </source>
</reference>
<dbReference type="InterPro" id="IPR028090">
    <property type="entry name" value="JAB_dom_prok"/>
</dbReference>
<keyword evidence="3" id="KW-0378">Hydrolase</keyword>
<evidence type="ECO:0000256" key="4">
    <source>
        <dbReference type="ARBA" id="ARBA00022833"/>
    </source>
</evidence>
<dbReference type="InterPro" id="IPR035985">
    <property type="entry name" value="Ubiquitin-activating_enz"/>
</dbReference>
<feature type="domain" description="THIF-type NAD/FAD binding fold" evidence="6">
    <location>
        <begin position="374"/>
        <end position="468"/>
    </location>
</feature>
<dbReference type="RefSeq" id="WP_026634569.1">
    <property type="nucleotide sequence ID" value="NZ_FONH01000001.1"/>
</dbReference>
<proteinExistence type="predicted"/>
<dbReference type="Pfam" id="PF00899">
    <property type="entry name" value="ThiF"/>
    <property type="match status" value="1"/>
</dbReference>
<dbReference type="Pfam" id="PF14464">
    <property type="entry name" value="Prok-JAB"/>
    <property type="match status" value="1"/>
</dbReference>
<dbReference type="Gene3D" id="3.40.50.720">
    <property type="entry name" value="NAD(P)-binding Rossmann-like Domain"/>
    <property type="match status" value="1"/>
</dbReference>
<evidence type="ECO:0000313" key="9">
    <source>
        <dbReference type="Proteomes" id="UP000199477"/>
    </source>
</evidence>
<dbReference type="GO" id="GO:0008641">
    <property type="term" value="F:ubiquitin-like modifier activating enzyme activity"/>
    <property type="evidence" value="ECO:0007669"/>
    <property type="project" value="InterPro"/>
</dbReference>
<evidence type="ECO:0000256" key="5">
    <source>
        <dbReference type="ARBA" id="ARBA00023049"/>
    </source>
</evidence>
<feature type="domain" description="JAB" evidence="7">
    <location>
        <begin position="615"/>
        <end position="718"/>
    </location>
</feature>
<keyword evidence="9" id="KW-1185">Reference proteome</keyword>
<dbReference type="GO" id="GO:0006508">
    <property type="term" value="P:proteolysis"/>
    <property type="evidence" value="ECO:0007669"/>
    <property type="project" value="UniProtKB-KW"/>
</dbReference>
<keyword evidence="2" id="KW-0479">Metal-binding</keyword>
<keyword evidence="1" id="KW-0645">Protease</keyword>
<dbReference type="STRING" id="500610.SAMN02799615_00572"/>
<evidence type="ECO:0000259" key="6">
    <source>
        <dbReference type="Pfam" id="PF00899"/>
    </source>
</evidence>
<evidence type="ECO:0000256" key="1">
    <source>
        <dbReference type="ARBA" id="ARBA00022670"/>
    </source>
</evidence>
<dbReference type="SUPFAM" id="SSF102712">
    <property type="entry name" value="JAB1/MPN domain"/>
    <property type="match status" value="1"/>
</dbReference>
<dbReference type="EMBL" id="FONH01000001">
    <property type="protein sequence ID" value="SFE17108.1"/>
    <property type="molecule type" value="Genomic_DNA"/>
</dbReference>